<reference evidence="2" key="2">
    <citation type="submission" date="2023-06" db="EMBL/GenBank/DDBJ databases">
        <authorList>
            <consortium name="Lawrence Berkeley National Laboratory"/>
            <person name="Mondo S.J."/>
            <person name="Hensen N."/>
            <person name="Bonometti L."/>
            <person name="Westerberg I."/>
            <person name="Brannstrom I.O."/>
            <person name="Guillou S."/>
            <person name="Cros-Aarteil S."/>
            <person name="Calhoun S."/>
            <person name="Haridas S."/>
            <person name="Kuo A."/>
            <person name="Pangilinan J."/>
            <person name="Riley R."/>
            <person name="Labutti K."/>
            <person name="Andreopoulos B."/>
            <person name="Lipzen A."/>
            <person name="Chen C."/>
            <person name="Yanf M."/>
            <person name="Daum C."/>
            <person name="Ng V."/>
            <person name="Clum A."/>
            <person name="Steindorff A."/>
            <person name="Ohm R."/>
            <person name="Martin F."/>
            <person name="Silar P."/>
            <person name="Natvig D."/>
            <person name="Lalanne C."/>
            <person name="Gautier V."/>
            <person name="Ament-Velasquez S.L."/>
            <person name="Kruys A."/>
            <person name="Hutchinson M.I."/>
            <person name="Powell A.J."/>
            <person name="Barry K."/>
            <person name="Miller A.N."/>
            <person name="Grigoriev I.V."/>
            <person name="Debuchy R."/>
            <person name="Gladieux P."/>
            <person name="Thoren M.H."/>
            <person name="Johannesson H."/>
        </authorList>
    </citation>
    <scope>NUCLEOTIDE SEQUENCE</scope>
    <source>
        <strain evidence="2">CBS 333.67</strain>
    </source>
</reference>
<gene>
    <name evidence="2" type="ORF">B0T15DRAFT_494066</name>
</gene>
<comment type="caution">
    <text evidence="2">The sequence shown here is derived from an EMBL/GenBank/DDBJ whole genome shotgun (WGS) entry which is preliminary data.</text>
</comment>
<organism evidence="2 3">
    <name type="scientific">Chaetomium strumarium</name>
    <dbReference type="NCBI Taxonomy" id="1170767"/>
    <lineage>
        <taxon>Eukaryota</taxon>
        <taxon>Fungi</taxon>
        <taxon>Dikarya</taxon>
        <taxon>Ascomycota</taxon>
        <taxon>Pezizomycotina</taxon>
        <taxon>Sordariomycetes</taxon>
        <taxon>Sordariomycetidae</taxon>
        <taxon>Sordariales</taxon>
        <taxon>Chaetomiaceae</taxon>
        <taxon>Chaetomium</taxon>
    </lineage>
</organism>
<keyword evidence="3" id="KW-1185">Reference proteome</keyword>
<reference evidence="2" key="1">
    <citation type="journal article" date="2023" name="Mol. Phylogenet. Evol.">
        <title>Genome-scale phylogeny and comparative genomics of the fungal order Sordariales.</title>
        <authorList>
            <person name="Hensen N."/>
            <person name="Bonometti L."/>
            <person name="Westerberg I."/>
            <person name="Brannstrom I.O."/>
            <person name="Guillou S."/>
            <person name="Cros-Aarteil S."/>
            <person name="Calhoun S."/>
            <person name="Haridas S."/>
            <person name="Kuo A."/>
            <person name="Mondo S."/>
            <person name="Pangilinan J."/>
            <person name="Riley R."/>
            <person name="LaButti K."/>
            <person name="Andreopoulos B."/>
            <person name="Lipzen A."/>
            <person name="Chen C."/>
            <person name="Yan M."/>
            <person name="Daum C."/>
            <person name="Ng V."/>
            <person name="Clum A."/>
            <person name="Steindorff A."/>
            <person name="Ohm R.A."/>
            <person name="Martin F."/>
            <person name="Silar P."/>
            <person name="Natvig D.O."/>
            <person name="Lalanne C."/>
            <person name="Gautier V."/>
            <person name="Ament-Velasquez S.L."/>
            <person name="Kruys A."/>
            <person name="Hutchinson M.I."/>
            <person name="Powell A.J."/>
            <person name="Barry K."/>
            <person name="Miller A.N."/>
            <person name="Grigoriev I.V."/>
            <person name="Debuchy R."/>
            <person name="Gladieux P."/>
            <person name="Hiltunen Thoren M."/>
            <person name="Johannesson H."/>
        </authorList>
    </citation>
    <scope>NUCLEOTIDE SEQUENCE</scope>
    <source>
        <strain evidence="2">CBS 333.67</strain>
    </source>
</reference>
<feature type="compositionally biased region" description="Basic and acidic residues" evidence="1">
    <location>
        <begin position="20"/>
        <end position="34"/>
    </location>
</feature>
<evidence type="ECO:0000313" key="3">
    <source>
        <dbReference type="Proteomes" id="UP001273166"/>
    </source>
</evidence>
<dbReference type="AlphaFoldDB" id="A0AAJ0GTL3"/>
<feature type="region of interest" description="Disordered" evidence="1">
    <location>
        <begin position="1"/>
        <end position="46"/>
    </location>
</feature>
<proteinExistence type="predicted"/>
<name>A0AAJ0GTL3_9PEZI</name>
<dbReference type="Proteomes" id="UP001273166">
    <property type="component" value="Unassembled WGS sequence"/>
</dbReference>
<sequence>MGTDTSQTSDTNATNQEGTVHAKDLRDTVPKTDDRSEEDVSSIATPVSRNTSLDFISSPTTPLTLSPSDVAYPGPGEALPTSDFETTNGEYARDNANNFNGDQLAYVLREWEANDNYYMTFPANDGFQSPKLVWIAYTTSHYEGIAYGKPKRAAATLANPAMKRFAMSIPDNPRPLPEPVSNDYAIMPGLDDYGIERSAEYDNDDYVDSENDEWDGDLPDVADRGRVDGIEKDAALSEWDESDGVVDEGLEEVDITAPPLSGRLADDTSEP</sequence>
<accession>A0AAJ0GTL3</accession>
<protein>
    <submittedName>
        <fullName evidence="2">Uncharacterized protein</fullName>
    </submittedName>
</protein>
<dbReference type="EMBL" id="JAUDZG010000004">
    <property type="protein sequence ID" value="KAK3305936.1"/>
    <property type="molecule type" value="Genomic_DNA"/>
</dbReference>
<evidence type="ECO:0000256" key="1">
    <source>
        <dbReference type="SAM" id="MobiDB-lite"/>
    </source>
</evidence>
<dbReference type="GeneID" id="87885819"/>
<dbReference type="RefSeq" id="XP_062721716.1">
    <property type="nucleotide sequence ID" value="XM_062866990.1"/>
</dbReference>
<feature type="compositionally biased region" description="Polar residues" evidence="1">
    <location>
        <begin position="1"/>
        <end position="18"/>
    </location>
</feature>
<evidence type="ECO:0000313" key="2">
    <source>
        <dbReference type="EMBL" id="KAK3305936.1"/>
    </source>
</evidence>